<evidence type="ECO:0000256" key="1">
    <source>
        <dbReference type="SAM" id="MobiDB-lite"/>
    </source>
</evidence>
<dbReference type="EMBL" id="BOMH01000002">
    <property type="protein sequence ID" value="GID62439.1"/>
    <property type="molecule type" value="Genomic_DNA"/>
</dbReference>
<proteinExistence type="predicted"/>
<organism evidence="2 3">
    <name type="scientific">Actinoplanes cyaneus</name>
    <dbReference type="NCBI Taxonomy" id="52696"/>
    <lineage>
        <taxon>Bacteria</taxon>
        <taxon>Bacillati</taxon>
        <taxon>Actinomycetota</taxon>
        <taxon>Actinomycetes</taxon>
        <taxon>Micromonosporales</taxon>
        <taxon>Micromonosporaceae</taxon>
        <taxon>Actinoplanes</taxon>
    </lineage>
</organism>
<name>A0A919IB07_9ACTN</name>
<dbReference type="AlphaFoldDB" id="A0A919IB07"/>
<gene>
    <name evidence="2" type="ORF">Acy02nite_03200</name>
</gene>
<feature type="region of interest" description="Disordered" evidence="1">
    <location>
        <begin position="1"/>
        <end position="32"/>
    </location>
</feature>
<protein>
    <submittedName>
        <fullName evidence="2">Uncharacterized protein</fullName>
    </submittedName>
</protein>
<keyword evidence="3" id="KW-1185">Reference proteome</keyword>
<reference evidence="2" key="1">
    <citation type="submission" date="2021-01" db="EMBL/GenBank/DDBJ databases">
        <title>Whole genome shotgun sequence of Actinoplanes cyaneus NBRC 14990.</title>
        <authorList>
            <person name="Komaki H."/>
            <person name="Tamura T."/>
        </authorList>
    </citation>
    <scope>NUCLEOTIDE SEQUENCE</scope>
    <source>
        <strain evidence="2">NBRC 14990</strain>
    </source>
</reference>
<evidence type="ECO:0000313" key="2">
    <source>
        <dbReference type="EMBL" id="GID62439.1"/>
    </source>
</evidence>
<evidence type="ECO:0000313" key="3">
    <source>
        <dbReference type="Proteomes" id="UP000619479"/>
    </source>
</evidence>
<sequence length="104" mass="10815">MLTPRTMAAAPETPIVATRTRGGPDGSPEEPQPVAINAAIATSATDPRGKLMCPAYRYLRQDSIDLHLSIKRAYAPPGETLSQLLVTGLRTGAVGPAHGLGRAG</sequence>
<dbReference type="Proteomes" id="UP000619479">
    <property type="component" value="Unassembled WGS sequence"/>
</dbReference>
<comment type="caution">
    <text evidence="2">The sequence shown here is derived from an EMBL/GenBank/DDBJ whole genome shotgun (WGS) entry which is preliminary data.</text>
</comment>
<accession>A0A919IB07</accession>